<dbReference type="AlphaFoldDB" id="A0A4C1TZQ8"/>
<comment type="caution">
    <text evidence="1">The sequence shown here is derived from an EMBL/GenBank/DDBJ whole genome shotgun (WGS) entry which is preliminary data.</text>
</comment>
<accession>A0A4C1TZQ8</accession>
<reference evidence="1 2" key="1">
    <citation type="journal article" date="2019" name="Commun. Biol.">
        <title>The bagworm genome reveals a unique fibroin gene that provides high tensile strength.</title>
        <authorList>
            <person name="Kono N."/>
            <person name="Nakamura H."/>
            <person name="Ohtoshi R."/>
            <person name="Tomita M."/>
            <person name="Numata K."/>
            <person name="Arakawa K."/>
        </authorList>
    </citation>
    <scope>NUCLEOTIDE SEQUENCE [LARGE SCALE GENOMIC DNA]</scope>
</reference>
<gene>
    <name evidence="1" type="ORF">EVAR_102121_1</name>
</gene>
<sequence length="129" mass="14849">MFPMDSKTAGSLLLKFSGNLQIAQQDVNERARTVKYPTFIEYRGDITVLYFVQRVRVPKYHEPLLIVYLRKVSVRASETTQTAKKATRAIIAWNTICAAGFGPGHKESRGSARRELILHCEKRRRRLKK</sequence>
<keyword evidence="2" id="KW-1185">Reference proteome</keyword>
<dbReference type="EMBL" id="BGZK01000109">
    <property type="protein sequence ID" value="GBP19573.1"/>
    <property type="molecule type" value="Genomic_DNA"/>
</dbReference>
<organism evidence="1 2">
    <name type="scientific">Eumeta variegata</name>
    <name type="common">Bagworm moth</name>
    <name type="synonym">Eumeta japonica</name>
    <dbReference type="NCBI Taxonomy" id="151549"/>
    <lineage>
        <taxon>Eukaryota</taxon>
        <taxon>Metazoa</taxon>
        <taxon>Ecdysozoa</taxon>
        <taxon>Arthropoda</taxon>
        <taxon>Hexapoda</taxon>
        <taxon>Insecta</taxon>
        <taxon>Pterygota</taxon>
        <taxon>Neoptera</taxon>
        <taxon>Endopterygota</taxon>
        <taxon>Lepidoptera</taxon>
        <taxon>Glossata</taxon>
        <taxon>Ditrysia</taxon>
        <taxon>Tineoidea</taxon>
        <taxon>Psychidae</taxon>
        <taxon>Oiketicinae</taxon>
        <taxon>Eumeta</taxon>
    </lineage>
</organism>
<protein>
    <submittedName>
        <fullName evidence="1">Uncharacterized protein</fullName>
    </submittedName>
</protein>
<name>A0A4C1TZQ8_EUMVA</name>
<evidence type="ECO:0000313" key="1">
    <source>
        <dbReference type="EMBL" id="GBP19573.1"/>
    </source>
</evidence>
<proteinExistence type="predicted"/>
<evidence type="ECO:0000313" key="2">
    <source>
        <dbReference type="Proteomes" id="UP000299102"/>
    </source>
</evidence>
<dbReference type="Proteomes" id="UP000299102">
    <property type="component" value="Unassembled WGS sequence"/>
</dbReference>